<feature type="compositionally biased region" description="Low complexity" evidence="1">
    <location>
        <begin position="16"/>
        <end position="25"/>
    </location>
</feature>
<protein>
    <recommendedName>
        <fullName evidence="4">DUF4235 domain-containing protein</fullName>
    </recommendedName>
</protein>
<dbReference type="Pfam" id="PF14019">
    <property type="entry name" value="DUF4235"/>
    <property type="match status" value="1"/>
</dbReference>
<dbReference type="OrthoDB" id="3268522at2"/>
<organism evidence="2 3">
    <name type="scientific">Friedmanniella luteola</name>
    <dbReference type="NCBI Taxonomy" id="546871"/>
    <lineage>
        <taxon>Bacteria</taxon>
        <taxon>Bacillati</taxon>
        <taxon>Actinomycetota</taxon>
        <taxon>Actinomycetes</taxon>
        <taxon>Propionibacteriales</taxon>
        <taxon>Nocardioidaceae</taxon>
        <taxon>Friedmanniella</taxon>
    </lineage>
</organism>
<evidence type="ECO:0000313" key="2">
    <source>
        <dbReference type="EMBL" id="SDS41758.1"/>
    </source>
</evidence>
<dbReference type="STRING" id="546871.SAMN04488543_1696"/>
<dbReference type="Proteomes" id="UP000199092">
    <property type="component" value="Chromosome I"/>
</dbReference>
<feature type="region of interest" description="Disordered" evidence="1">
    <location>
        <begin position="1"/>
        <end position="25"/>
    </location>
</feature>
<feature type="compositionally biased region" description="Pro residues" evidence="1">
    <location>
        <begin position="1"/>
        <end position="15"/>
    </location>
</feature>
<evidence type="ECO:0000256" key="1">
    <source>
        <dbReference type="SAM" id="MobiDB-lite"/>
    </source>
</evidence>
<dbReference type="InterPro" id="IPR025329">
    <property type="entry name" value="DUF4235"/>
</dbReference>
<gene>
    <name evidence="2" type="ORF">SAMN04488543_1696</name>
</gene>
<proteinExistence type="predicted"/>
<dbReference type="AlphaFoldDB" id="A0A1H1S1M7"/>
<name>A0A1H1S1M7_9ACTN</name>
<evidence type="ECO:0000313" key="3">
    <source>
        <dbReference type="Proteomes" id="UP000199092"/>
    </source>
</evidence>
<dbReference type="RefSeq" id="WP_091411986.1">
    <property type="nucleotide sequence ID" value="NZ_LT629749.1"/>
</dbReference>
<keyword evidence="3" id="KW-1185">Reference proteome</keyword>
<accession>A0A1H1S1M7</accession>
<dbReference type="EMBL" id="LT629749">
    <property type="protein sequence ID" value="SDS41758.1"/>
    <property type="molecule type" value="Genomic_DNA"/>
</dbReference>
<evidence type="ECO:0008006" key="4">
    <source>
        <dbReference type="Google" id="ProtNLM"/>
    </source>
</evidence>
<sequence length="109" mass="11104">MSAPAPLPTAPPSTPPSSTTVPSTTVLPTTVTEKVLGKVWVIGVALGTTLVTRGLVSVGWRVVTGARPPHVDDPDVPKAQARAWALAMAAGLAVTRLLVKRTGLGTPGH</sequence>
<reference evidence="2 3" key="1">
    <citation type="submission" date="2016-10" db="EMBL/GenBank/DDBJ databases">
        <authorList>
            <person name="de Groot N.N."/>
        </authorList>
    </citation>
    <scope>NUCLEOTIDE SEQUENCE [LARGE SCALE GENOMIC DNA]</scope>
    <source>
        <strain evidence="2 3">DSM 21741</strain>
    </source>
</reference>